<reference evidence="1 2" key="1">
    <citation type="submission" date="2019-07" db="EMBL/GenBank/DDBJ databases">
        <title>Whole genome shotgun sequence of Microvirga aerophila NBRC 106136.</title>
        <authorList>
            <person name="Hosoyama A."/>
            <person name="Uohara A."/>
            <person name="Ohji S."/>
            <person name="Ichikawa N."/>
        </authorList>
    </citation>
    <scope>NUCLEOTIDE SEQUENCE [LARGE SCALE GENOMIC DNA]</scope>
    <source>
        <strain evidence="1 2">NBRC 106136</strain>
    </source>
</reference>
<dbReference type="EMBL" id="BJYU01000313">
    <property type="protein sequence ID" value="GEO19072.1"/>
    <property type="molecule type" value="Genomic_DNA"/>
</dbReference>
<evidence type="ECO:0000313" key="1">
    <source>
        <dbReference type="EMBL" id="GEO19072.1"/>
    </source>
</evidence>
<dbReference type="AlphaFoldDB" id="A0A512C4D7"/>
<gene>
    <name evidence="1" type="ORF">MAE02_67680</name>
</gene>
<comment type="caution">
    <text evidence="1">The sequence shown here is derived from an EMBL/GenBank/DDBJ whole genome shotgun (WGS) entry which is preliminary data.</text>
</comment>
<name>A0A512C4D7_9HYPH</name>
<organism evidence="1 2">
    <name type="scientific">Microvirga aerophila</name>
    <dbReference type="NCBI Taxonomy" id="670291"/>
    <lineage>
        <taxon>Bacteria</taxon>
        <taxon>Pseudomonadati</taxon>
        <taxon>Pseudomonadota</taxon>
        <taxon>Alphaproteobacteria</taxon>
        <taxon>Hyphomicrobiales</taxon>
        <taxon>Methylobacteriaceae</taxon>
        <taxon>Microvirga</taxon>
    </lineage>
</organism>
<proteinExistence type="predicted"/>
<keyword evidence="2" id="KW-1185">Reference proteome</keyword>
<protein>
    <submittedName>
        <fullName evidence="1">Uncharacterized protein</fullName>
    </submittedName>
</protein>
<dbReference type="Proteomes" id="UP000321085">
    <property type="component" value="Unassembled WGS sequence"/>
</dbReference>
<dbReference type="RefSeq" id="WP_147023331.1">
    <property type="nucleotide sequence ID" value="NZ_BJYU01000313.1"/>
</dbReference>
<accession>A0A512C4D7</accession>
<sequence>MTLISDSTSTTTPTLLVFQRTSKGRQRASWFTAEDADEAEQAARPMGYTILRITDEAGQQLIAAQLPRGRYTRDGGAGVPFVARERLNRVLRVIAPGLADPVRNEDHGATENKVVRIHPRTTLPVLIDVSPDPIPSTPTDWDEIKPGSVVLVRDKHDEAWYEAVVLNAVGDVYRLKWRDYPGYPVLTRQRQQLGLIYPNGISRPAA</sequence>
<evidence type="ECO:0000313" key="2">
    <source>
        <dbReference type="Proteomes" id="UP000321085"/>
    </source>
</evidence>